<dbReference type="STRING" id="227084.SAMN05421855_103419"/>
<sequence length="187" mass="21375">MATKKELLPEQQEPFLETLKSRFDQNPNRHKGLEWPKVLVKLQANSEKLWSLYEMEKTEGEPNVVGYDAKTDEYIFYDCAAESPKGRRSLCYDQEALASRKANKPKNNVIDMANSMGIELLDEQEYKALQKLGTFDAKTSSWLKTPDSIRSLGGAIFGDFRFGRVFIYHNGAQSYYAGRAFRGSLRV</sequence>
<gene>
    <name evidence="1" type="ORF">SAMN05421855_103419</name>
</gene>
<dbReference type="EMBL" id="FNBA01000003">
    <property type="protein sequence ID" value="SDE93509.1"/>
    <property type="molecule type" value="Genomic_DNA"/>
</dbReference>
<evidence type="ECO:0000313" key="2">
    <source>
        <dbReference type="Proteomes" id="UP000199321"/>
    </source>
</evidence>
<evidence type="ECO:0008006" key="3">
    <source>
        <dbReference type="Google" id="ProtNLM"/>
    </source>
</evidence>
<name>A0A1G7GZY9_9FLAO</name>
<dbReference type="Pfam" id="PF14066">
    <property type="entry name" value="DUF4256"/>
    <property type="match status" value="1"/>
</dbReference>
<organism evidence="1 2">
    <name type="scientific">Ulvibacter litoralis</name>
    <dbReference type="NCBI Taxonomy" id="227084"/>
    <lineage>
        <taxon>Bacteria</taxon>
        <taxon>Pseudomonadati</taxon>
        <taxon>Bacteroidota</taxon>
        <taxon>Flavobacteriia</taxon>
        <taxon>Flavobacteriales</taxon>
        <taxon>Flavobacteriaceae</taxon>
        <taxon>Ulvibacter</taxon>
    </lineage>
</organism>
<protein>
    <recommendedName>
        <fullName evidence="3">DUF4256 domain-containing protein</fullName>
    </recommendedName>
</protein>
<keyword evidence="2" id="KW-1185">Reference proteome</keyword>
<reference evidence="1 2" key="1">
    <citation type="submission" date="2016-10" db="EMBL/GenBank/DDBJ databases">
        <authorList>
            <person name="de Groot N.N."/>
        </authorList>
    </citation>
    <scope>NUCLEOTIDE SEQUENCE [LARGE SCALE GENOMIC DNA]</scope>
    <source>
        <strain evidence="1 2">DSM 16195</strain>
    </source>
</reference>
<dbReference type="OrthoDB" id="8442276at2"/>
<dbReference type="RefSeq" id="WP_093144561.1">
    <property type="nucleotide sequence ID" value="NZ_BMWO01000005.1"/>
</dbReference>
<accession>A0A1G7GZY9</accession>
<dbReference type="Proteomes" id="UP000199321">
    <property type="component" value="Unassembled WGS sequence"/>
</dbReference>
<proteinExistence type="predicted"/>
<evidence type="ECO:0000313" key="1">
    <source>
        <dbReference type="EMBL" id="SDE93509.1"/>
    </source>
</evidence>
<dbReference type="InterPro" id="IPR025352">
    <property type="entry name" value="DUF4256"/>
</dbReference>
<dbReference type="AlphaFoldDB" id="A0A1G7GZY9"/>